<dbReference type="EMBL" id="AZBU02000014">
    <property type="protein sequence ID" value="TKR57991.1"/>
    <property type="molecule type" value="Genomic_DNA"/>
</dbReference>
<dbReference type="Proteomes" id="UP000298663">
    <property type="component" value="Unassembled WGS sequence"/>
</dbReference>
<feature type="chain" id="PRO_5020585253" evidence="1">
    <location>
        <begin position="21"/>
        <end position="76"/>
    </location>
</feature>
<feature type="signal peptide" evidence="1">
    <location>
        <begin position="1"/>
        <end position="20"/>
    </location>
</feature>
<evidence type="ECO:0000256" key="1">
    <source>
        <dbReference type="SAM" id="SignalP"/>
    </source>
</evidence>
<protein>
    <submittedName>
        <fullName evidence="2">Uncharacterized protein</fullName>
    </submittedName>
</protein>
<name>A0A4U5LPX0_STECR</name>
<sequence length="76" mass="8587">MKLLDFFTLLFTVLLFSALAAPLGQIQELLTKNSENGPDNLNSNSKDVNAQRVKRHYDGECYMCQKWPDGECNCMG</sequence>
<comment type="caution">
    <text evidence="2">The sequence shown here is derived from an EMBL/GenBank/DDBJ whole genome shotgun (WGS) entry which is preliminary data.</text>
</comment>
<evidence type="ECO:0000313" key="3">
    <source>
        <dbReference type="Proteomes" id="UP000298663"/>
    </source>
</evidence>
<keyword evidence="1" id="KW-0732">Signal</keyword>
<gene>
    <name evidence="2" type="ORF">L596_030621</name>
</gene>
<accession>A0A4U5LPX0</accession>
<proteinExistence type="predicted"/>
<evidence type="ECO:0000313" key="2">
    <source>
        <dbReference type="EMBL" id="TKR57991.1"/>
    </source>
</evidence>
<reference evidence="2 3" key="2">
    <citation type="journal article" date="2019" name="G3 (Bethesda)">
        <title>Hybrid Assembly of the Genome of the Entomopathogenic Nematode Steinernema carpocapsae Identifies the X-Chromosome.</title>
        <authorList>
            <person name="Serra L."/>
            <person name="Macchietto M."/>
            <person name="Macias-Munoz A."/>
            <person name="McGill C.J."/>
            <person name="Rodriguez I.M."/>
            <person name="Rodriguez B."/>
            <person name="Murad R."/>
            <person name="Mortazavi A."/>
        </authorList>
    </citation>
    <scope>NUCLEOTIDE SEQUENCE [LARGE SCALE GENOMIC DNA]</scope>
    <source>
        <strain evidence="2 3">ALL</strain>
    </source>
</reference>
<reference evidence="2 3" key="1">
    <citation type="journal article" date="2015" name="Genome Biol.">
        <title>Comparative genomics of Steinernema reveals deeply conserved gene regulatory networks.</title>
        <authorList>
            <person name="Dillman A.R."/>
            <person name="Macchietto M."/>
            <person name="Porter C.F."/>
            <person name="Rogers A."/>
            <person name="Williams B."/>
            <person name="Antoshechkin I."/>
            <person name="Lee M.M."/>
            <person name="Goodwin Z."/>
            <person name="Lu X."/>
            <person name="Lewis E.E."/>
            <person name="Goodrich-Blair H."/>
            <person name="Stock S.P."/>
            <person name="Adams B.J."/>
            <person name="Sternberg P.W."/>
            <person name="Mortazavi A."/>
        </authorList>
    </citation>
    <scope>NUCLEOTIDE SEQUENCE [LARGE SCALE GENOMIC DNA]</scope>
    <source>
        <strain evidence="2 3">ALL</strain>
    </source>
</reference>
<dbReference type="AlphaFoldDB" id="A0A4U5LPX0"/>
<keyword evidence="3" id="KW-1185">Reference proteome</keyword>
<organism evidence="2 3">
    <name type="scientific">Steinernema carpocapsae</name>
    <name type="common">Entomopathogenic nematode</name>
    <dbReference type="NCBI Taxonomy" id="34508"/>
    <lineage>
        <taxon>Eukaryota</taxon>
        <taxon>Metazoa</taxon>
        <taxon>Ecdysozoa</taxon>
        <taxon>Nematoda</taxon>
        <taxon>Chromadorea</taxon>
        <taxon>Rhabditida</taxon>
        <taxon>Tylenchina</taxon>
        <taxon>Panagrolaimomorpha</taxon>
        <taxon>Strongyloidoidea</taxon>
        <taxon>Steinernematidae</taxon>
        <taxon>Steinernema</taxon>
    </lineage>
</organism>